<feature type="compositionally biased region" description="Basic and acidic residues" evidence="1">
    <location>
        <begin position="26"/>
        <end position="39"/>
    </location>
</feature>
<proteinExistence type="predicted"/>
<dbReference type="AlphaFoldDB" id="A0A167RXN8"/>
<evidence type="ECO:0000256" key="1">
    <source>
        <dbReference type="SAM" id="MobiDB-lite"/>
    </source>
</evidence>
<protein>
    <submittedName>
        <fullName evidence="2">Uncharacterized protein</fullName>
    </submittedName>
</protein>
<reference evidence="2" key="1">
    <citation type="journal article" date="2014" name="Genome Announc.">
        <title>Complete sequencing and chromosome-scale genome assembly of the industrial progenitor strain P2niaD18 from the penicillin producer Penicillium chrysogenum.</title>
        <authorList>
            <person name="Specht T."/>
            <person name="Dahlmann T.A."/>
            <person name="Zadra I."/>
            <person name="Kurnsteiner H."/>
            <person name="Kuck U."/>
        </authorList>
    </citation>
    <scope>NUCLEOTIDE SEQUENCE [LARGE SCALE GENOMIC DNA]</scope>
    <source>
        <strain evidence="2">P2niaD18</strain>
    </source>
</reference>
<feature type="compositionally biased region" description="Polar residues" evidence="1">
    <location>
        <begin position="508"/>
        <end position="518"/>
    </location>
</feature>
<feature type="compositionally biased region" description="Polar residues" evidence="1">
    <location>
        <begin position="1"/>
        <end position="19"/>
    </location>
</feature>
<feature type="compositionally biased region" description="Polar residues" evidence="1">
    <location>
        <begin position="573"/>
        <end position="589"/>
    </location>
</feature>
<feature type="region of interest" description="Disordered" evidence="1">
    <location>
        <begin position="454"/>
        <end position="589"/>
    </location>
</feature>
<accession>A0A167RXN8</accession>
<feature type="compositionally biased region" description="Low complexity" evidence="1">
    <location>
        <begin position="389"/>
        <end position="405"/>
    </location>
</feature>
<organism evidence="2">
    <name type="scientific">Penicillium chrysogenum</name>
    <name type="common">Penicillium notatum</name>
    <dbReference type="NCBI Taxonomy" id="5076"/>
    <lineage>
        <taxon>Eukaryota</taxon>
        <taxon>Fungi</taxon>
        <taxon>Dikarya</taxon>
        <taxon>Ascomycota</taxon>
        <taxon>Pezizomycotina</taxon>
        <taxon>Eurotiomycetes</taxon>
        <taxon>Eurotiomycetidae</taxon>
        <taxon>Eurotiales</taxon>
        <taxon>Aspergillaceae</taxon>
        <taxon>Penicillium</taxon>
        <taxon>Penicillium chrysogenum species complex</taxon>
    </lineage>
</organism>
<dbReference type="EMBL" id="CM002799">
    <property type="protein sequence ID" value="KZN86553.1"/>
    <property type="molecule type" value="Genomic_DNA"/>
</dbReference>
<feature type="compositionally biased region" description="Low complexity" evidence="1">
    <location>
        <begin position="417"/>
        <end position="427"/>
    </location>
</feature>
<feature type="region of interest" description="Disordered" evidence="1">
    <location>
        <begin position="1"/>
        <end position="39"/>
    </location>
</feature>
<name>A0A167RXN8_PENCH</name>
<gene>
    <name evidence="2" type="ORF">EN45_050860</name>
</gene>
<feature type="compositionally biased region" description="Polar residues" evidence="1">
    <location>
        <begin position="480"/>
        <end position="497"/>
    </location>
</feature>
<dbReference type="Proteomes" id="UP000076449">
    <property type="component" value="Chromosome II"/>
</dbReference>
<feature type="compositionally biased region" description="Low complexity" evidence="1">
    <location>
        <begin position="458"/>
        <end position="471"/>
    </location>
</feature>
<sequence>MSFTSVQNGRVSDSRSLTPICSVPPVKEKEPPDPNKADPRLTLNRALIYERRLPGDAYITGHVQRLQHGYYSNDAVSDEDAKHVDFLAIAFTFHSPHTTTHRIKSATISVSVHGNRDLSSSKLYPHGYPPGNPRFLMHAPHLIYGSVSPETMEWTFSLAGSLGISEMPVSASVIPSGSLNGRYKRYEMMRIQGSARTLKHPAGREFDVQAGKIVWSMEENNVQRSGLPREFTFVMLVQKPSTNSKISLSIDVDPVIDAMIGSYPSLLLKLPEYQPLPRRGVNFQQEVGQRFEPVDPVRGFNFAELGSMFDEYIAMPGRKFSRQIQIPAETGTPEDHFQGTYPGQYGSLNPIPYQQQLQNSLSLQNSLLQTTLQNLWTIQPRGEETHSRQVSPQSQNQNQSQSHSSPKTRHPHPHPHAAPTTSTIPQTATTSIPMNLHLHLDPASTTHLTNLAHIRQGPSPLSPRRSPSLRRTQAREFPNTRVTSGTLNTPTTSSPRLTESMVPHTGARPQQRSYTLSEITKGDGPDAGPGDEEEYNTLPHLPRIPMPTPGTPRSVARRDSVGGARGHRRGMSGINSKAQATVYRSTSRS</sequence>
<evidence type="ECO:0000313" key="2">
    <source>
        <dbReference type="EMBL" id="KZN86553.1"/>
    </source>
</evidence>
<feature type="compositionally biased region" description="Basic residues" evidence="1">
    <location>
        <begin position="406"/>
        <end position="415"/>
    </location>
</feature>
<feature type="region of interest" description="Disordered" evidence="1">
    <location>
        <begin position="382"/>
        <end position="427"/>
    </location>
</feature>